<organism evidence="2 3">
    <name type="scientific">Haloferax marinum</name>
    <dbReference type="NCBI Taxonomy" id="2666143"/>
    <lineage>
        <taxon>Archaea</taxon>
        <taxon>Methanobacteriati</taxon>
        <taxon>Methanobacteriota</taxon>
        <taxon>Stenosarchaea group</taxon>
        <taxon>Halobacteria</taxon>
        <taxon>Halobacteriales</taxon>
        <taxon>Haloferacaceae</taxon>
        <taxon>Haloferax</taxon>
    </lineage>
</organism>
<dbReference type="InterPro" id="IPR040624">
    <property type="entry name" value="HalOD1"/>
</dbReference>
<evidence type="ECO:0000313" key="2">
    <source>
        <dbReference type="EMBL" id="MRW95498.1"/>
    </source>
</evidence>
<dbReference type="Proteomes" id="UP000443423">
    <property type="component" value="Unassembled WGS sequence"/>
</dbReference>
<dbReference type="OrthoDB" id="293006at2157"/>
<dbReference type="Pfam" id="PF18545">
    <property type="entry name" value="HalOD1"/>
    <property type="match status" value="1"/>
</dbReference>
<reference evidence="2 3" key="1">
    <citation type="submission" date="2019-11" db="EMBL/GenBank/DDBJ databases">
        <title>Whole genome sequence of Haloferax sp. MBLA0078.</title>
        <authorList>
            <person name="Seo M.-J."/>
            <person name="Cho E.-S."/>
        </authorList>
    </citation>
    <scope>NUCLEOTIDE SEQUENCE [LARGE SCALE GENOMIC DNA]</scope>
    <source>
        <strain evidence="2 3">MBLA0078</strain>
    </source>
</reference>
<proteinExistence type="predicted"/>
<protein>
    <recommendedName>
        <fullName evidence="1">Halobacterial output domain-containing protein</fullName>
    </recommendedName>
</protein>
<sequence>MPAEKVPLSIAVVEAVADAQRLDPLNLPAPLTDAVDPDALDALFRNGTGHVSFDYCGNKVTAGADGSVEVTPLKEV</sequence>
<feature type="domain" description="Halobacterial output" evidence="1">
    <location>
        <begin position="5"/>
        <end position="72"/>
    </location>
</feature>
<accession>A0A6A8G4J8</accession>
<dbReference type="EMBL" id="WKJQ01000001">
    <property type="protein sequence ID" value="MRW95498.1"/>
    <property type="molecule type" value="Genomic_DNA"/>
</dbReference>
<name>A0A6A8G4J8_9EURY</name>
<evidence type="ECO:0000259" key="1">
    <source>
        <dbReference type="Pfam" id="PF18545"/>
    </source>
</evidence>
<dbReference type="AlphaFoldDB" id="A0A6A8G4J8"/>
<evidence type="ECO:0000313" key="3">
    <source>
        <dbReference type="Proteomes" id="UP000443423"/>
    </source>
</evidence>
<gene>
    <name evidence="2" type="ORF">GJR99_02775</name>
</gene>
<keyword evidence="3" id="KW-1185">Reference proteome</keyword>
<comment type="caution">
    <text evidence="2">The sequence shown here is derived from an EMBL/GenBank/DDBJ whole genome shotgun (WGS) entry which is preliminary data.</text>
</comment>
<dbReference type="RefSeq" id="WP_151109152.1">
    <property type="nucleotide sequence ID" value="NZ_WKJQ01000001.1"/>
</dbReference>